<comment type="caution">
    <text evidence="2">The sequence shown here is derived from an EMBL/GenBank/DDBJ whole genome shotgun (WGS) entry which is preliminary data.</text>
</comment>
<reference evidence="2 3" key="2">
    <citation type="submission" date="2019-01" db="EMBL/GenBank/DDBJ databases">
        <title>The decoding of complex shrimp genome reveals the adaptation for benthos swimmer, frequently molting mechanism and breeding impact on genome.</title>
        <authorList>
            <person name="Sun Y."/>
            <person name="Gao Y."/>
            <person name="Yu Y."/>
        </authorList>
    </citation>
    <scope>NUCLEOTIDE SEQUENCE [LARGE SCALE GENOMIC DNA]</scope>
    <source>
        <tissue evidence="2">Muscle</tissue>
    </source>
</reference>
<dbReference type="InterPro" id="IPR036322">
    <property type="entry name" value="WD40_repeat_dom_sf"/>
</dbReference>
<reference evidence="2 3" key="1">
    <citation type="submission" date="2018-04" db="EMBL/GenBank/DDBJ databases">
        <authorList>
            <person name="Zhang X."/>
            <person name="Yuan J."/>
            <person name="Li F."/>
            <person name="Xiang J."/>
        </authorList>
    </citation>
    <scope>NUCLEOTIDE SEQUENCE [LARGE SCALE GENOMIC DNA]</scope>
    <source>
        <tissue evidence="2">Muscle</tissue>
    </source>
</reference>
<dbReference type="PANTHER" id="PTHR15859:SF1">
    <property type="entry name" value="BTB DOMAIN-CONTAINING PROTEIN"/>
    <property type="match status" value="1"/>
</dbReference>
<name>A0A423SQK9_PENVA</name>
<accession>A0A423SQK9</accession>
<evidence type="ECO:0000313" key="3">
    <source>
        <dbReference type="Proteomes" id="UP000283509"/>
    </source>
</evidence>
<gene>
    <name evidence="2" type="ORF">C7M84_015463</name>
</gene>
<organism evidence="2 3">
    <name type="scientific">Penaeus vannamei</name>
    <name type="common">Whiteleg shrimp</name>
    <name type="synonym">Litopenaeus vannamei</name>
    <dbReference type="NCBI Taxonomy" id="6689"/>
    <lineage>
        <taxon>Eukaryota</taxon>
        <taxon>Metazoa</taxon>
        <taxon>Ecdysozoa</taxon>
        <taxon>Arthropoda</taxon>
        <taxon>Crustacea</taxon>
        <taxon>Multicrustacea</taxon>
        <taxon>Malacostraca</taxon>
        <taxon>Eumalacostraca</taxon>
        <taxon>Eucarida</taxon>
        <taxon>Decapoda</taxon>
        <taxon>Dendrobranchiata</taxon>
        <taxon>Penaeoidea</taxon>
        <taxon>Penaeidae</taxon>
        <taxon>Penaeus</taxon>
    </lineage>
</organism>
<proteinExistence type="predicted"/>
<evidence type="ECO:0000313" key="2">
    <source>
        <dbReference type="EMBL" id="ROT66515.1"/>
    </source>
</evidence>
<sequence>MLCQDLHHSSCGDVLFCGYLSPPSIPIQEPPTPSISDSQNRATVNANNSPGGVVRLPEAPAASGGVPGPGGGAVAVPRPGHSRNSSLDMRHNPQIVGQGLHNNAYPGHISRSSSDLRSHAARSHSRTPSMDLRHSRNSSADLNKFFKTEIGSSWVDPLRVRMVKAHHNWILVAYAHFVTCYRNKDSTGWQLAFTSPHIDQLIERAALNAKLSPPSQGGEAGQKMLAISYTSHIRLWGISEDGTRNDIGTFNLGVPVEYLFFIGSQLVALSSVGKIGVWHAMTQHWQIQEVLPIASFDTAGSFLLLGCTNGSIYYIESDSACPVTAKEAALMTGAGHLNAFRLAPGPGARALKYGLTLTCVGDGRSGEFPFIPLYLALSLFARTLFFLPLFPSQLPFTFPSTSFSPIPSLSYPNILSPFPTHYPYFLPPPFPPSLYVNFHSFALLPPLFPSLLLLIFPFPLPSCLPPFLTCSLHFSIPIALFLYLSLSLPLVAEARGPWTCNSLCTLARCCARHPVRVRIFSPG</sequence>
<dbReference type="SUPFAM" id="SSF50978">
    <property type="entry name" value="WD40 repeat-like"/>
    <property type="match status" value="1"/>
</dbReference>
<dbReference type="AlphaFoldDB" id="A0A423SQK9"/>
<feature type="region of interest" description="Disordered" evidence="1">
    <location>
        <begin position="28"/>
        <end position="136"/>
    </location>
</feature>
<evidence type="ECO:0000256" key="1">
    <source>
        <dbReference type="SAM" id="MobiDB-lite"/>
    </source>
</evidence>
<feature type="compositionally biased region" description="Polar residues" evidence="1">
    <location>
        <begin position="37"/>
        <end position="50"/>
    </location>
</feature>
<protein>
    <submittedName>
        <fullName evidence="2">Putative BTB/POZ domain-containing protein KCTD3 isoform X1</fullName>
    </submittedName>
</protein>
<dbReference type="STRING" id="6689.A0A423SQK9"/>
<dbReference type="InterPro" id="IPR047876">
    <property type="entry name" value="SHKBP1/KCTD3"/>
</dbReference>
<dbReference type="Proteomes" id="UP000283509">
    <property type="component" value="Unassembled WGS sequence"/>
</dbReference>
<keyword evidence="3" id="KW-1185">Reference proteome</keyword>
<dbReference type="OrthoDB" id="6077599at2759"/>
<dbReference type="PANTHER" id="PTHR15859">
    <property type="entry name" value="SETA BINDING PROTEIN 1"/>
    <property type="match status" value="1"/>
</dbReference>
<dbReference type="EMBL" id="QCYY01002923">
    <property type="protein sequence ID" value="ROT66515.1"/>
    <property type="molecule type" value="Genomic_DNA"/>
</dbReference>